<keyword evidence="3" id="KW-0804">Transcription</keyword>
<dbReference type="RefSeq" id="WP_042208320.1">
    <property type="nucleotide sequence ID" value="NZ_CP009288.1"/>
</dbReference>
<evidence type="ECO:0000313" key="5">
    <source>
        <dbReference type="EMBL" id="AIQ14565.1"/>
    </source>
</evidence>
<dbReference type="PROSITE" id="PS50987">
    <property type="entry name" value="HTH_ARSR_2"/>
    <property type="match status" value="1"/>
</dbReference>
<dbReference type="SMART" id="SM00418">
    <property type="entry name" value="HTH_ARSR"/>
    <property type="match status" value="1"/>
</dbReference>
<gene>
    <name evidence="5" type="ORF">PDUR_23750</name>
</gene>
<dbReference type="Pfam" id="PF01022">
    <property type="entry name" value="HTH_5"/>
    <property type="match status" value="1"/>
</dbReference>
<proteinExistence type="predicted"/>
<protein>
    <submittedName>
        <fullName evidence="5">ArsR family transcriptional regulator</fullName>
    </submittedName>
</protein>
<dbReference type="InterPro" id="IPR036390">
    <property type="entry name" value="WH_DNA-bd_sf"/>
</dbReference>
<name>A0A089HUW9_PAEDU</name>
<evidence type="ECO:0000259" key="4">
    <source>
        <dbReference type="PROSITE" id="PS50987"/>
    </source>
</evidence>
<dbReference type="GO" id="GO:0003700">
    <property type="term" value="F:DNA-binding transcription factor activity"/>
    <property type="evidence" value="ECO:0007669"/>
    <property type="project" value="InterPro"/>
</dbReference>
<keyword evidence="2" id="KW-0238">DNA-binding</keyword>
<evidence type="ECO:0000256" key="3">
    <source>
        <dbReference type="ARBA" id="ARBA00023163"/>
    </source>
</evidence>
<dbReference type="CDD" id="cd00090">
    <property type="entry name" value="HTH_ARSR"/>
    <property type="match status" value="1"/>
</dbReference>
<keyword evidence="1" id="KW-0805">Transcription regulation</keyword>
<feature type="domain" description="HTH arsR-type" evidence="4">
    <location>
        <begin position="3"/>
        <end position="97"/>
    </location>
</feature>
<evidence type="ECO:0000256" key="2">
    <source>
        <dbReference type="ARBA" id="ARBA00023125"/>
    </source>
</evidence>
<dbReference type="SUPFAM" id="SSF46785">
    <property type="entry name" value="Winged helix' DNA-binding domain"/>
    <property type="match status" value="1"/>
</dbReference>
<dbReference type="PANTHER" id="PTHR33154:SF18">
    <property type="entry name" value="ARSENICAL RESISTANCE OPERON REPRESSOR"/>
    <property type="match status" value="1"/>
</dbReference>
<dbReference type="Proteomes" id="UP000029409">
    <property type="component" value="Chromosome"/>
</dbReference>
<dbReference type="KEGG" id="pdu:PDUR_23750"/>
<dbReference type="eggNOG" id="COG0640">
    <property type="taxonomic scope" value="Bacteria"/>
</dbReference>
<dbReference type="InterPro" id="IPR011991">
    <property type="entry name" value="ArsR-like_HTH"/>
</dbReference>
<dbReference type="Gene3D" id="1.10.10.10">
    <property type="entry name" value="Winged helix-like DNA-binding domain superfamily/Winged helix DNA-binding domain"/>
    <property type="match status" value="1"/>
</dbReference>
<dbReference type="STRING" id="44251.PDUR_23750"/>
<dbReference type="EMBL" id="CP009288">
    <property type="protein sequence ID" value="AIQ14565.1"/>
    <property type="molecule type" value="Genomic_DNA"/>
</dbReference>
<accession>A0A089HUW9</accession>
<organism evidence="5 6">
    <name type="scientific">Paenibacillus durus</name>
    <name type="common">Paenibacillus azotofixans</name>
    <dbReference type="NCBI Taxonomy" id="44251"/>
    <lineage>
        <taxon>Bacteria</taxon>
        <taxon>Bacillati</taxon>
        <taxon>Bacillota</taxon>
        <taxon>Bacilli</taxon>
        <taxon>Bacillales</taxon>
        <taxon>Paenibacillaceae</taxon>
        <taxon>Paenibacillus</taxon>
    </lineage>
</organism>
<dbReference type="PANTHER" id="PTHR33154">
    <property type="entry name" value="TRANSCRIPTIONAL REGULATOR, ARSR FAMILY"/>
    <property type="match status" value="1"/>
</dbReference>
<dbReference type="GO" id="GO:0003677">
    <property type="term" value="F:DNA binding"/>
    <property type="evidence" value="ECO:0007669"/>
    <property type="project" value="UniProtKB-KW"/>
</dbReference>
<keyword evidence="6" id="KW-1185">Reference proteome</keyword>
<dbReference type="NCBIfam" id="NF033788">
    <property type="entry name" value="HTH_metalloreg"/>
    <property type="match status" value="1"/>
</dbReference>
<evidence type="ECO:0000256" key="1">
    <source>
        <dbReference type="ARBA" id="ARBA00023015"/>
    </source>
</evidence>
<dbReference type="OrthoDB" id="9798835at2"/>
<evidence type="ECO:0000313" key="6">
    <source>
        <dbReference type="Proteomes" id="UP000029409"/>
    </source>
</evidence>
<dbReference type="InterPro" id="IPR001845">
    <property type="entry name" value="HTH_ArsR_DNA-bd_dom"/>
</dbReference>
<dbReference type="PRINTS" id="PR00778">
    <property type="entry name" value="HTHARSR"/>
</dbReference>
<dbReference type="InterPro" id="IPR036388">
    <property type="entry name" value="WH-like_DNA-bd_sf"/>
</dbReference>
<dbReference type="AlphaFoldDB" id="A0A089HUW9"/>
<sequence length="114" mass="13192">MSFDLKELDEVSQTLKLLGDKTRLTIMKLLEKQERCVCELVEFFKTSQPSISQHLRKLKDAGLVKENRKGQWIFYSINPSNAQYELIQKLIAFVPSQDHALEELSMKGMKISCD</sequence>
<dbReference type="InterPro" id="IPR051081">
    <property type="entry name" value="HTH_MetalResp_TranReg"/>
</dbReference>
<reference evidence="5 6" key="1">
    <citation type="submission" date="2014-08" db="EMBL/GenBank/DDBJ databases">
        <title>Comparative genomics of the Paenibacillus odorifer group.</title>
        <authorList>
            <person name="den Bakker H.C."/>
            <person name="Tsai Y.-C."/>
            <person name="Martin N."/>
            <person name="Korlach J."/>
            <person name="Wiedmann M."/>
        </authorList>
    </citation>
    <scope>NUCLEOTIDE SEQUENCE [LARGE SCALE GENOMIC DNA]</scope>
    <source>
        <strain evidence="5 6">DSM 1735</strain>
    </source>
</reference>